<dbReference type="Gene3D" id="3.40.50.720">
    <property type="entry name" value="NAD(P)-binding Rossmann-like Domain"/>
    <property type="match status" value="2"/>
</dbReference>
<dbReference type="SMART" id="SM00822">
    <property type="entry name" value="PKS_KR"/>
    <property type="match status" value="1"/>
</dbReference>
<dbReference type="EMBL" id="ARXR01000010">
    <property type="protein sequence ID" value="MBF5052963.1"/>
    <property type="molecule type" value="Genomic_DNA"/>
</dbReference>
<dbReference type="NCBIfam" id="NF006110">
    <property type="entry name" value="PRK08261.1"/>
    <property type="match status" value="1"/>
</dbReference>
<evidence type="ECO:0000259" key="2">
    <source>
        <dbReference type="SMART" id="SM00822"/>
    </source>
</evidence>
<dbReference type="RefSeq" id="WP_194855817.1">
    <property type="nucleotide sequence ID" value="NZ_ARXR01000010.1"/>
</dbReference>
<proteinExistence type="inferred from homology"/>
<dbReference type="InterPro" id="IPR002347">
    <property type="entry name" value="SDR_fam"/>
</dbReference>
<protein>
    <submittedName>
        <fullName evidence="3">3-ketoacyl-(Acyl-carrier-protein) reductase</fullName>
        <ecNumber evidence="3">1.1.1.100</ecNumber>
    </submittedName>
</protein>
<organism evidence="3 4">
    <name type="scientific">Alloalcanivorax venustensis ISO4</name>
    <dbReference type="NCBI Taxonomy" id="1177184"/>
    <lineage>
        <taxon>Bacteria</taxon>
        <taxon>Pseudomonadati</taxon>
        <taxon>Pseudomonadota</taxon>
        <taxon>Gammaproteobacteria</taxon>
        <taxon>Oceanospirillales</taxon>
        <taxon>Alcanivoracaceae</taxon>
        <taxon>Alloalcanivorax</taxon>
    </lineage>
</organism>
<sequence>MSDTYQAIANSPMGKAVFSAINLPIPVILERWQPGQKSFISGGVLVGAAPGSSAVDTVFATLKGAPEAKPAVLANTRNANDLQKQAAAAGLNTDNYTATREDDSKFKALVFDATGIESPDDLKTLWEFFQPVIKKLDKCGRVIVIGRTPETLSGAARVAQRGLEGFTRSVGKEIKRGATVQLVYCEAGAESQLASPLHFFLSPKSAYVSAQVVRVGPAGFDAQSFDWDKPLAGKKALVTGGSRGIGASIARVLARDGAEVTVLDIPPMAEDLNKVAEEIGGQSLELDITADDAPRVIADAAKKMGGLDILVHNAGVTRDKMLGNMPEGHWDMVMNINIASQLRINEQLVADGAMGEGGRIVSISSIAGIAGNLGQTNYGTSKAAVIGMIDTYSEEYADKGITVNAVAPGFIETQMTAAIPFTIREAGRRMNAMSQGGQPVDVAETISFFASPASQGLTGNVVRVCGQMMLGA</sequence>
<dbReference type="PROSITE" id="PS00061">
    <property type="entry name" value="ADH_SHORT"/>
    <property type="match status" value="1"/>
</dbReference>
<name>A0ABS0AFP4_9GAMM</name>
<dbReference type="InterPro" id="IPR057326">
    <property type="entry name" value="KR_dom"/>
</dbReference>
<evidence type="ECO:0000313" key="3">
    <source>
        <dbReference type="EMBL" id="MBF5052963.1"/>
    </source>
</evidence>
<gene>
    <name evidence="3" type="primary">fabG</name>
    <name evidence="3" type="ORF">ISO4_01565</name>
</gene>
<dbReference type="SUPFAM" id="SSF51735">
    <property type="entry name" value="NAD(P)-binding Rossmann-fold domains"/>
    <property type="match status" value="1"/>
</dbReference>
<evidence type="ECO:0000256" key="1">
    <source>
        <dbReference type="ARBA" id="ARBA00006484"/>
    </source>
</evidence>
<keyword evidence="4" id="KW-1185">Reference proteome</keyword>
<dbReference type="PRINTS" id="PR00081">
    <property type="entry name" value="GDHRDH"/>
</dbReference>
<dbReference type="GO" id="GO:0004316">
    <property type="term" value="F:3-oxoacyl-[acyl-carrier-protein] reductase (NADPH) activity"/>
    <property type="evidence" value="ECO:0007669"/>
    <property type="project" value="UniProtKB-EC"/>
</dbReference>
<accession>A0ABS0AFP4</accession>
<feature type="domain" description="Ketoreductase" evidence="2">
    <location>
        <begin position="234"/>
        <end position="414"/>
    </location>
</feature>
<reference evidence="3 4" key="1">
    <citation type="submission" date="2012-09" db="EMBL/GenBank/DDBJ databases">
        <title>Genome Sequence of alkane-degrading Bacterium Alcanivorax venustensis ISO4.</title>
        <authorList>
            <person name="Lai Q."/>
            <person name="Shao Z."/>
        </authorList>
    </citation>
    <scope>NUCLEOTIDE SEQUENCE [LARGE SCALE GENOMIC DNA]</scope>
    <source>
        <strain evidence="3 4">ISO4</strain>
    </source>
</reference>
<comment type="caution">
    <text evidence="3">The sequence shown here is derived from an EMBL/GenBank/DDBJ whole genome shotgun (WGS) entry which is preliminary data.</text>
</comment>
<dbReference type="PANTHER" id="PTHR42760">
    <property type="entry name" value="SHORT-CHAIN DEHYDROGENASES/REDUCTASES FAMILY MEMBER"/>
    <property type="match status" value="1"/>
</dbReference>
<comment type="similarity">
    <text evidence="1">Belongs to the short-chain dehydrogenases/reductases (SDR) family.</text>
</comment>
<evidence type="ECO:0000313" key="4">
    <source>
        <dbReference type="Proteomes" id="UP000644441"/>
    </source>
</evidence>
<dbReference type="Pfam" id="PF13561">
    <property type="entry name" value="adh_short_C2"/>
    <property type="match status" value="1"/>
</dbReference>
<dbReference type="PRINTS" id="PR00080">
    <property type="entry name" value="SDRFAMILY"/>
</dbReference>
<dbReference type="EC" id="1.1.1.100" evidence="3"/>
<dbReference type="PANTHER" id="PTHR42760:SF78">
    <property type="entry name" value="3-OXOACYL-[ACYL-CARRIER-PROTEIN] REDUCTASE [NADH]"/>
    <property type="match status" value="1"/>
</dbReference>
<keyword evidence="3" id="KW-0560">Oxidoreductase</keyword>
<dbReference type="InterPro" id="IPR020904">
    <property type="entry name" value="Sc_DH/Rdtase_CS"/>
</dbReference>
<dbReference type="Proteomes" id="UP000644441">
    <property type="component" value="Unassembled WGS sequence"/>
</dbReference>
<dbReference type="InterPro" id="IPR036291">
    <property type="entry name" value="NAD(P)-bd_dom_sf"/>
</dbReference>